<sequence length="155" mass="17709">MEDRQTNSKALHRIKTHRFLNQNPPYPTYPQTNSRLLPQNRGRSPSLDHPFVTNHPHPTSTTQKQHPICHGSHPAHGHRFLNQNPPMELTVPYKPNPLLFSSTPLTHNSQTLILLKFPKNPRSTNSHHRPNFRVRTSANPNGSDGFSWLSLTQSV</sequence>
<keyword evidence="3" id="KW-1185">Reference proteome</keyword>
<organism evidence="2 3">
    <name type="scientific">Quercus suber</name>
    <name type="common">Cork oak</name>
    <dbReference type="NCBI Taxonomy" id="58331"/>
    <lineage>
        <taxon>Eukaryota</taxon>
        <taxon>Viridiplantae</taxon>
        <taxon>Streptophyta</taxon>
        <taxon>Embryophyta</taxon>
        <taxon>Tracheophyta</taxon>
        <taxon>Spermatophyta</taxon>
        <taxon>Magnoliopsida</taxon>
        <taxon>eudicotyledons</taxon>
        <taxon>Gunneridae</taxon>
        <taxon>Pentapetalae</taxon>
        <taxon>rosids</taxon>
        <taxon>fabids</taxon>
        <taxon>Fagales</taxon>
        <taxon>Fagaceae</taxon>
        <taxon>Quercus</taxon>
    </lineage>
</organism>
<feature type="compositionally biased region" description="Polar residues" evidence="1">
    <location>
        <begin position="56"/>
        <end position="65"/>
    </location>
</feature>
<accession>A0AAW0KU50</accession>
<name>A0AAW0KU50_QUESU</name>
<feature type="region of interest" description="Disordered" evidence="1">
    <location>
        <begin position="119"/>
        <end position="146"/>
    </location>
</feature>
<evidence type="ECO:0000313" key="2">
    <source>
        <dbReference type="EMBL" id="KAK7842069.1"/>
    </source>
</evidence>
<feature type="compositionally biased region" description="Polar residues" evidence="1">
    <location>
        <begin position="19"/>
        <end position="43"/>
    </location>
</feature>
<gene>
    <name evidence="2" type="ORF">CFP56_014321</name>
</gene>
<dbReference type="EMBL" id="PKMF04000227">
    <property type="protein sequence ID" value="KAK7842069.1"/>
    <property type="molecule type" value="Genomic_DNA"/>
</dbReference>
<comment type="caution">
    <text evidence="2">The sequence shown here is derived from an EMBL/GenBank/DDBJ whole genome shotgun (WGS) entry which is preliminary data.</text>
</comment>
<proteinExistence type="predicted"/>
<evidence type="ECO:0000256" key="1">
    <source>
        <dbReference type="SAM" id="MobiDB-lite"/>
    </source>
</evidence>
<evidence type="ECO:0000313" key="3">
    <source>
        <dbReference type="Proteomes" id="UP000237347"/>
    </source>
</evidence>
<protein>
    <submittedName>
        <fullName evidence="2">Uncharacterized protein</fullName>
    </submittedName>
</protein>
<feature type="compositionally biased region" description="Polar residues" evidence="1">
    <location>
        <begin position="134"/>
        <end position="146"/>
    </location>
</feature>
<dbReference type="AlphaFoldDB" id="A0AAW0KU50"/>
<reference evidence="2 3" key="1">
    <citation type="journal article" date="2018" name="Sci. Data">
        <title>The draft genome sequence of cork oak.</title>
        <authorList>
            <person name="Ramos A.M."/>
            <person name="Usie A."/>
            <person name="Barbosa P."/>
            <person name="Barros P.M."/>
            <person name="Capote T."/>
            <person name="Chaves I."/>
            <person name="Simoes F."/>
            <person name="Abreu I."/>
            <person name="Carrasquinho I."/>
            <person name="Faro C."/>
            <person name="Guimaraes J.B."/>
            <person name="Mendonca D."/>
            <person name="Nobrega F."/>
            <person name="Rodrigues L."/>
            <person name="Saibo N.J.M."/>
            <person name="Varela M.C."/>
            <person name="Egas C."/>
            <person name="Matos J."/>
            <person name="Miguel C.M."/>
            <person name="Oliveira M.M."/>
            <person name="Ricardo C.P."/>
            <person name="Goncalves S."/>
        </authorList>
    </citation>
    <scope>NUCLEOTIDE SEQUENCE [LARGE SCALE GENOMIC DNA]</scope>
    <source>
        <strain evidence="3">cv. HL8</strain>
    </source>
</reference>
<dbReference type="Proteomes" id="UP000237347">
    <property type="component" value="Unassembled WGS sequence"/>
</dbReference>
<feature type="region of interest" description="Disordered" evidence="1">
    <location>
        <begin position="1"/>
        <end position="71"/>
    </location>
</feature>